<protein>
    <recommendedName>
        <fullName evidence="5">Surface antigen</fullName>
    </recommendedName>
</protein>
<organism evidence="3 4">
    <name type="scientific">Sphingosinicella rhizophila</name>
    <dbReference type="NCBI Taxonomy" id="3050082"/>
    <lineage>
        <taxon>Bacteria</taxon>
        <taxon>Pseudomonadati</taxon>
        <taxon>Pseudomonadota</taxon>
        <taxon>Alphaproteobacteria</taxon>
        <taxon>Sphingomonadales</taxon>
        <taxon>Sphingosinicellaceae</taxon>
        <taxon>Sphingosinicella</taxon>
    </lineage>
</organism>
<name>A0ABU3Q4C8_9SPHN</name>
<gene>
    <name evidence="3" type="ORF">RQX22_02360</name>
</gene>
<keyword evidence="4" id="KW-1185">Reference proteome</keyword>
<feature type="region of interest" description="Disordered" evidence="1">
    <location>
        <begin position="101"/>
        <end position="132"/>
    </location>
</feature>
<proteinExistence type="predicted"/>
<dbReference type="EMBL" id="JAVUPU010000001">
    <property type="protein sequence ID" value="MDT9597790.1"/>
    <property type="molecule type" value="Genomic_DNA"/>
</dbReference>
<feature type="signal peptide" evidence="2">
    <location>
        <begin position="1"/>
        <end position="22"/>
    </location>
</feature>
<accession>A0ABU3Q4C8</accession>
<dbReference type="RefSeq" id="WP_315723262.1">
    <property type="nucleotide sequence ID" value="NZ_JAVUPU010000001.1"/>
</dbReference>
<sequence length="169" mass="17191">MYLALLATVPLLILTVEAPALAENRPGVGEKCEPQKRKKRNSLLGSVLGSVAGTALGQAGVPSGIAGVYIPVGSLLSEAIISQLDCKEQVQAATATNEAVRGGVGTSSTWKSETRADVSGSSTVTAKNDRPDGTTCMTVSDVIIVNGEETTVPKTMCKAPGASGYTLAA</sequence>
<evidence type="ECO:0000256" key="2">
    <source>
        <dbReference type="SAM" id="SignalP"/>
    </source>
</evidence>
<dbReference type="Proteomes" id="UP001259572">
    <property type="component" value="Unassembled WGS sequence"/>
</dbReference>
<evidence type="ECO:0000313" key="3">
    <source>
        <dbReference type="EMBL" id="MDT9597790.1"/>
    </source>
</evidence>
<keyword evidence="2" id="KW-0732">Signal</keyword>
<evidence type="ECO:0000256" key="1">
    <source>
        <dbReference type="SAM" id="MobiDB-lite"/>
    </source>
</evidence>
<comment type="caution">
    <text evidence="3">The sequence shown here is derived from an EMBL/GenBank/DDBJ whole genome shotgun (WGS) entry which is preliminary data.</text>
</comment>
<feature type="chain" id="PRO_5046353958" description="Surface antigen" evidence="2">
    <location>
        <begin position="23"/>
        <end position="169"/>
    </location>
</feature>
<reference evidence="3 4" key="1">
    <citation type="submission" date="2023-05" db="EMBL/GenBank/DDBJ databases">
        <authorList>
            <person name="Guo Y."/>
        </authorList>
    </citation>
    <scope>NUCLEOTIDE SEQUENCE [LARGE SCALE GENOMIC DNA]</scope>
    <source>
        <strain evidence="3 4">GR2756</strain>
    </source>
</reference>
<evidence type="ECO:0000313" key="4">
    <source>
        <dbReference type="Proteomes" id="UP001259572"/>
    </source>
</evidence>
<evidence type="ECO:0008006" key="5">
    <source>
        <dbReference type="Google" id="ProtNLM"/>
    </source>
</evidence>